<organism evidence="9 10">
    <name type="scientific">Coprococcus catus</name>
    <dbReference type="NCBI Taxonomy" id="116085"/>
    <lineage>
        <taxon>Bacteria</taxon>
        <taxon>Bacillati</taxon>
        <taxon>Bacillota</taxon>
        <taxon>Clostridia</taxon>
        <taxon>Lachnospirales</taxon>
        <taxon>Lachnospiraceae</taxon>
        <taxon>Coprococcus</taxon>
    </lineage>
</organism>
<dbReference type="CDD" id="cd03257">
    <property type="entry name" value="ABC_NikE_OppD_transporters"/>
    <property type="match status" value="1"/>
</dbReference>
<evidence type="ECO:0000256" key="1">
    <source>
        <dbReference type="ARBA" id="ARBA00004202"/>
    </source>
</evidence>
<keyword evidence="7" id="KW-0472">Membrane</keyword>
<protein>
    <submittedName>
        <fullName evidence="9">ABC transporter ATP-binding protein</fullName>
    </submittedName>
</protein>
<dbReference type="AlphaFoldDB" id="A0A3E2TQX3"/>
<dbReference type="InterPro" id="IPR003593">
    <property type="entry name" value="AAA+_ATPase"/>
</dbReference>
<dbReference type="PANTHER" id="PTHR43297:SF2">
    <property type="entry name" value="DIPEPTIDE TRANSPORT ATP-BINDING PROTEIN DPPD"/>
    <property type="match status" value="1"/>
</dbReference>
<dbReference type="Gene3D" id="3.40.50.300">
    <property type="entry name" value="P-loop containing nucleotide triphosphate hydrolases"/>
    <property type="match status" value="1"/>
</dbReference>
<dbReference type="GO" id="GO:0016887">
    <property type="term" value="F:ATP hydrolysis activity"/>
    <property type="evidence" value="ECO:0007669"/>
    <property type="project" value="InterPro"/>
</dbReference>
<dbReference type="RefSeq" id="WP_015514629.1">
    <property type="nucleotide sequence ID" value="NZ_JAQDKA010000005.1"/>
</dbReference>
<evidence type="ECO:0000313" key="10">
    <source>
        <dbReference type="Proteomes" id="UP000260773"/>
    </source>
</evidence>
<reference evidence="9 10" key="1">
    <citation type="submission" date="2018-08" db="EMBL/GenBank/DDBJ databases">
        <title>A genome reference for cultivated species of the human gut microbiota.</title>
        <authorList>
            <person name="Zou Y."/>
            <person name="Xue W."/>
            <person name="Luo G."/>
        </authorList>
    </citation>
    <scope>NUCLEOTIDE SEQUENCE [LARGE SCALE GENOMIC DNA]</scope>
    <source>
        <strain evidence="9 10">AF45-17</strain>
    </source>
</reference>
<dbReference type="Proteomes" id="UP000260773">
    <property type="component" value="Unassembled WGS sequence"/>
</dbReference>
<feature type="domain" description="ABC transporter" evidence="8">
    <location>
        <begin position="4"/>
        <end position="251"/>
    </location>
</feature>
<comment type="caution">
    <text evidence="9">The sequence shown here is derived from an EMBL/GenBank/DDBJ whole genome shotgun (WGS) entry which is preliminary data.</text>
</comment>
<evidence type="ECO:0000259" key="8">
    <source>
        <dbReference type="PROSITE" id="PS50893"/>
    </source>
</evidence>
<evidence type="ECO:0000256" key="2">
    <source>
        <dbReference type="ARBA" id="ARBA00005417"/>
    </source>
</evidence>
<dbReference type="SMART" id="SM00382">
    <property type="entry name" value="AAA"/>
    <property type="match status" value="1"/>
</dbReference>
<dbReference type="SUPFAM" id="SSF52540">
    <property type="entry name" value="P-loop containing nucleoside triphosphate hydrolases"/>
    <property type="match status" value="1"/>
</dbReference>
<dbReference type="InterPro" id="IPR003439">
    <property type="entry name" value="ABC_transporter-like_ATP-bd"/>
</dbReference>
<dbReference type="InterPro" id="IPR017871">
    <property type="entry name" value="ABC_transporter-like_CS"/>
</dbReference>
<accession>A0A3E2TQX3</accession>
<dbReference type="EMBL" id="QVEP01000007">
    <property type="protein sequence ID" value="RGB81010.1"/>
    <property type="molecule type" value="Genomic_DNA"/>
</dbReference>
<keyword evidence="3" id="KW-0813">Transport</keyword>
<dbReference type="PROSITE" id="PS50893">
    <property type="entry name" value="ABC_TRANSPORTER_2"/>
    <property type="match status" value="1"/>
</dbReference>
<keyword evidence="6 9" id="KW-0067">ATP-binding</keyword>
<dbReference type="PANTHER" id="PTHR43297">
    <property type="entry name" value="OLIGOPEPTIDE TRANSPORT ATP-BINDING PROTEIN APPD"/>
    <property type="match status" value="1"/>
</dbReference>
<proteinExistence type="inferred from homology"/>
<keyword evidence="5" id="KW-0547">Nucleotide-binding</keyword>
<evidence type="ECO:0000256" key="5">
    <source>
        <dbReference type="ARBA" id="ARBA00022741"/>
    </source>
</evidence>
<dbReference type="GO" id="GO:0005524">
    <property type="term" value="F:ATP binding"/>
    <property type="evidence" value="ECO:0007669"/>
    <property type="project" value="UniProtKB-KW"/>
</dbReference>
<keyword evidence="4" id="KW-1003">Cell membrane</keyword>
<dbReference type="InterPro" id="IPR050388">
    <property type="entry name" value="ABC_Ni/Peptide_Import"/>
</dbReference>
<comment type="subcellular location">
    <subcellularLocation>
        <location evidence="1">Cell membrane</location>
        <topology evidence="1">Peripheral membrane protein</topology>
    </subcellularLocation>
</comment>
<name>A0A3E2TQX3_9FIRM</name>
<evidence type="ECO:0000313" key="9">
    <source>
        <dbReference type="EMBL" id="RGB81010.1"/>
    </source>
</evidence>
<dbReference type="InterPro" id="IPR027417">
    <property type="entry name" value="P-loop_NTPase"/>
</dbReference>
<gene>
    <name evidence="9" type="ORF">DW070_04225</name>
</gene>
<comment type="similarity">
    <text evidence="2">Belongs to the ABC transporter superfamily.</text>
</comment>
<sequence length="264" mass="29009">MNVLELEDVSITYQNTKEAVKHVSFAVPEGRIVAIVGESGSGKSTLIRAAIGLLPTGGVISSGRILFGEKDLAAMTAEELRHVRGEGMAMIFQSAGDYLNPRRKVCDQYVETLRCHQKISKKEGYEAAKKMLATLKLPDTKHVMNAYPFQLSGGMKQRVAIAMAMSMQPKLLLADEPTSALDVTVQAQVVKQMMDLREKTGTAIVIVTHNMGVASRMADDIAVMKDGELKEFGTREQVIYHPVDDYTKKLLRVVPRLQGETDGE</sequence>
<dbReference type="Pfam" id="PF00005">
    <property type="entry name" value="ABC_tran"/>
    <property type="match status" value="1"/>
</dbReference>
<evidence type="ECO:0000256" key="4">
    <source>
        <dbReference type="ARBA" id="ARBA00022475"/>
    </source>
</evidence>
<evidence type="ECO:0000256" key="3">
    <source>
        <dbReference type="ARBA" id="ARBA00022448"/>
    </source>
</evidence>
<dbReference type="PROSITE" id="PS00211">
    <property type="entry name" value="ABC_TRANSPORTER_1"/>
    <property type="match status" value="1"/>
</dbReference>
<dbReference type="GO" id="GO:0005886">
    <property type="term" value="C:plasma membrane"/>
    <property type="evidence" value="ECO:0007669"/>
    <property type="project" value="UniProtKB-SubCell"/>
</dbReference>
<evidence type="ECO:0000256" key="6">
    <source>
        <dbReference type="ARBA" id="ARBA00022840"/>
    </source>
</evidence>
<evidence type="ECO:0000256" key="7">
    <source>
        <dbReference type="ARBA" id="ARBA00023136"/>
    </source>
</evidence>